<name>A0ABQ2HDP3_9BACT</name>
<dbReference type="Gene3D" id="2.20.110.10">
    <property type="entry name" value="Histone H3 K4-specific methyltransferase SET7/9 N-terminal domain"/>
    <property type="match status" value="1"/>
</dbReference>
<proteinExistence type="predicted"/>
<dbReference type="RefSeq" id="WP_019941591.1">
    <property type="nucleotide sequence ID" value="NZ_BMLI01000001.1"/>
</dbReference>
<evidence type="ECO:0008006" key="4">
    <source>
        <dbReference type="Google" id="ProtNLM"/>
    </source>
</evidence>
<keyword evidence="3" id="KW-1185">Reference proteome</keyword>
<reference evidence="3" key="1">
    <citation type="journal article" date="2019" name="Int. J. Syst. Evol. Microbiol.">
        <title>The Global Catalogue of Microorganisms (GCM) 10K type strain sequencing project: providing services to taxonomists for standard genome sequencing and annotation.</title>
        <authorList>
            <consortium name="The Broad Institute Genomics Platform"/>
            <consortium name="The Broad Institute Genome Sequencing Center for Infectious Disease"/>
            <person name="Wu L."/>
            <person name="Ma J."/>
        </authorList>
    </citation>
    <scope>NUCLEOTIDE SEQUENCE [LARGE SCALE GENOMIC DNA]</scope>
    <source>
        <strain evidence="3">CGMCC 1.6375</strain>
    </source>
</reference>
<dbReference type="SUPFAM" id="SSF82185">
    <property type="entry name" value="Histone H3 K4-specific methyltransferase SET7/9 N-terminal domain"/>
    <property type="match status" value="1"/>
</dbReference>
<organism evidence="2 3">
    <name type="scientific">Dyadobacter beijingensis</name>
    <dbReference type="NCBI Taxonomy" id="365489"/>
    <lineage>
        <taxon>Bacteria</taxon>
        <taxon>Pseudomonadati</taxon>
        <taxon>Bacteroidota</taxon>
        <taxon>Cytophagia</taxon>
        <taxon>Cytophagales</taxon>
        <taxon>Spirosomataceae</taxon>
        <taxon>Dyadobacter</taxon>
    </lineage>
</organism>
<protein>
    <recommendedName>
        <fullName evidence="4">YD repeat-containing protein</fullName>
    </recommendedName>
</protein>
<feature type="transmembrane region" description="Helical" evidence="1">
    <location>
        <begin position="6"/>
        <end position="24"/>
    </location>
</feature>
<keyword evidence="1" id="KW-0812">Transmembrane</keyword>
<keyword evidence="1" id="KW-0472">Membrane</keyword>
<comment type="caution">
    <text evidence="2">The sequence shown here is derived from an EMBL/GenBank/DDBJ whole genome shotgun (WGS) entry which is preliminary data.</text>
</comment>
<keyword evidence="1" id="KW-1133">Transmembrane helix</keyword>
<evidence type="ECO:0000256" key="1">
    <source>
        <dbReference type="SAM" id="Phobius"/>
    </source>
</evidence>
<sequence length="280" mass="32382">MKLSKIGTSIFILSVLIYVIFSYFKNKQLEPTYTYYSNGVMKGMTKPLNDSVELFYGYDTAGNMIYSSRAVNEYVDGLAKVYFSEGGLLRTETWLYGELTGPWNEYYKSGNLKSSVMLQDSMPVGDRYEYFDLPGKKVKYLGSNINVRGKKWTNSQTWYDSLGNVVKSTVRLDRISGAKNVLLNDSLRLVFRLKHLEFPLIENFVYDFDSLFYVRDSSLTYSSKSTSDSVVTYIKATRPGEQVARGLIQNYKVLYRRKNGAYATQSKDIYWTYKYLVKER</sequence>
<evidence type="ECO:0000313" key="2">
    <source>
        <dbReference type="EMBL" id="GGM74329.1"/>
    </source>
</evidence>
<gene>
    <name evidence="2" type="ORF">GCM10010967_02300</name>
</gene>
<dbReference type="Proteomes" id="UP000632339">
    <property type="component" value="Unassembled WGS sequence"/>
</dbReference>
<dbReference type="EMBL" id="BMLI01000001">
    <property type="protein sequence ID" value="GGM74329.1"/>
    <property type="molecule type" value="Genomic_DNA"/>
</dbReference>
<evidence type="ECO:0000313" key="3">
    <source>
        <dbReference type="Proteomes" id="UP000632339"/>
    </source>
</evidence>
<accession>A0ABQ2HDP3</accession>